<keyword evidence="1" id="KW-1133">Transmembrane helix</keyword>
<sequence length="371" mass="42101">MSTLNKLHRRLGFAKAADLRWFLLPTIPMLIFILLRLPIVSVKGYMCNPFNERAAPGECYWHTLPWSRYQIGIYLHLWSVFPATLIAILQFVPAIRTRRIGVHRFLGYICWILGITAAVTALMICDRSFGGSMATKLATSILAAMCFLGHYKAYKAVKSYHLDKHREWMLRTWIWMGGILTMRPLMVLMALTISFLVRQDIRFNAVLPCPQVFYMLTNGEDIGISNAKPDFFTTYGFECSPALGMMSTPSTVLARPNMSPLGGFEAILADARATIGANLISRRTDFRAAALDLSFGPAFLLGIAINAIIVEWYLRKTSNEAQRLQKLGAIKRKLVERKKEVNSEKLDEHPYKQSVRLPEPERLRSNVLLLK</sequence>
<evidence type="ECO:0008006" key="4">
    <source>
        <dbReference type="Google" id="ProtNLM"/>
    </source>
</evidence>
<reference evidence="2" key="1">
    <citation type="submission" date="2021-03" db="EMBL/GenBank/DDBJ databases">
        <authorList>
            <person name="Tagirdzhanova G."/>
        </authorList>
    </citation>
    <scope>NUCLEOTIDE SEQUENCE</scope>
</reference>
<feature type="transmembrane region" description="Helical" evidence="1">
    <location>
        <begin position="21"/>
        <end position="39"/>
    </location>
</feature>
<comment type="caution">
    <text evidence="2">The sequence shown here is derived from an EMBL/GenBank/DDBJ whole genome shotgun (WGS) entry which is preliminary data.</text>
</comment>
<name>A0A8H3FHC3_9LECA</name>
<dbReference type="InterPro" id="IPR018750">
    <property type="entry name" value="DUF2306_membrane"/>
</dbReference>
<dbReference type="AlphaFoldDB" id="A0A8H3FHC3"/>
<dbReference type="OrthoDB" id="193478at2759"/>
<feature type="transmembrane region" description="Helical" evidence="1">
    <location>
        <begin position="71"/>
        <end position="93"/>
    </location>
</feature>
<proteinExistence type="predicted"/>
<keyword evidence="1" id="KW-0812">Transmembrane</keyword>
<feature type="transmembrane region" description="Helical" evidence="1">
    <location>
        <begin position="295"/>
        <end position="314"/>
    </location>
</feature>
<keyword evidence="3" id="KW-1185">Reference proteome</keyword>
<dbReference type="EMBL" id="CAJPDQ010000021">
    <property type="protein sequence ID" value="CAF9924498.1"/>
    <property type="molecule type" value="Genomic_DNA"/>
</dbReference>
<keyword evidence="1" id="KW-0472">Membrane</keyword>
<organism evidence="2 3">
    <name type="scientific">Gomphillus americanus</name>
    <dbReference type="NCBI Taxonomy" id="1940652"/>
    <lineage>
        <taxon>Eukaryota</taxon>
        <taxon>Fungi</taxon>
        <taxon>Dikarya</taxon>
        <taxon>Ascomycota</taxon>
        <taxon>Pezizomycotina</taxon>
        <taxon>Lecanoromycetes</taxon>
        <taxon>OSLEUM clade</taxon>
        <taxon>Ostropomycetidae</taxon>
        <taxon>Ostropales</taxon>
        <taxon>Graphidaceae</taxon>
        <taxon>Gomphilloideae</taxon>
        <taxon>Gomphillus</taxon>
    </lineage>
</organism>
<feature type="transmembrane region" description="Helical" evidence="1">
    <location>
        <begin position="130"/>
        <end position="151"/>
    </location>
</feature>
<gene>
    <name evidence="2" type="ORF">GOMPHAMPRED_003656</name>
</gene>
<dbReference type="Pfam" id="PF10067">
    <property type="entry name" value="DUF2306"/>
    <property type="match status" value="1"/>
</dbReference>
<feature type="transmembrane region" description="Helical" evidence="1">
    <location>
        <begin position="105"/>
        <end position="124"/>
    </location>
</feature>
<evidence type="ECO:0000313" key="3">
    <source>
        <dbReference type="Proteomes" id="UP000664169"/>
    </source>
</evidence>
<accession>A0A8H3FHC3</accession>
<evidence type="ECO:0000256" key="1">
    <source>
        <dbReference type="SAM" id="Phobius"/>
    </source>
</evidence>
<protein>
    <recommendedName>
        <fullName evidence="4">Transmembrane protein</fullName>
    </recommendedName>
</protein>
<dbReference type="Proteomes" id="UP000664169">
    <property type="component" value="Unassembled WGS sequence"/>
</dbReference>
<evidence type="ECO:0000313" key="2">
    <source>
        <dbReference type="EMBL" id="CAF9924498.1"/>
    </source>
</evidence>
<feature type="transmembrane region" description="Helical" evidence="1">
    <location>
        <begin position="172"/>
        <end position="197"/>
    </location>
</feature>